<accession>A0ACC0JHN6</accession>
<evidence type="ECO:0000313" key="2">
    <source>
        <dbReference type="Proteomes" id="UP001064048"/>
    </source>
</evidence>
<name>A0ACC0JHN6_CHOFU</name>
<dbReference type="EMBL" id="CM046125">
    <property type="protein sequence ID" value="KAI8423355.1"/>
    <property type="molecule type" value="Genomic_DNA"/>
</dbReference>
<proteinExistence type="predicted"/>
<protein>
    <submittedName>
        <fullName evidence="1">Uncharacterized protein</fullName>
    </submittedName>
</protein>
<organism evidence="1 2">
    <name type="scientific">Choristoneura fumiferana</name>
    <name type="common">Spruce budworm moth</name>
    <name type="synonym">Archips fumiferana</name>
    <dbReference type="NCBI Taxonomy" id="7141"/>
    <lineage>
        <taxon>Eukaryota</taxon>
        <taxon>Metazoa</taxon>
        <taxon>Ecdysozoa</taxon>
        <taxon>Arthropoda</taxon>
        <taxon>Hexapoda</taxon>
        <taxon>Insecta</taxon>
        <taxon>Pterygota</taxon>
        <taxon>Neoptera</taxon>
        <taxon>Endopterygota</taxon>
        <taxon>Lepidoptera</taxon>
        <taxon>Glossata</taxon>
        <taxon>Ditrysia</taxon>
        <taxon>Tortricoidea</taxon>
        <taxon>Tortricidae</taxon>
        <taxon>Tortricinae</taxon>
        <taxon>Choristoneura</taxon>
    </lineage>
</organism>
<evidence type="ECO:0000313" key="1">
    <source>
        <dbReference type="EMBL" id="KAI8423355.1"/>
    </source>
</evidence>
<sequence length="543" mass="56963">MTGESSEHSTRTFNFSYPTCTNPQVVFRLSVPVALDARPRARELVQRLIRMFHVPVYLENELNEKLAQFIAEETKKLRDDRDAALLARLRGAGGGEGGAEGGAAAGGAESAVRLWERRFKDHEFAALYHKLVHSPALAGVLRAQAGLAAAARAAAAARDQDIQDLTLRRQINALAARQCEAQDTARARGRSQLDALAHAQRQEHRRALRSAVPNFIAVRLSLRCTHHPATTLLQHDTGLDQKPSVAVPAVAGGGGPRGVWGGGGGATHAEESFTIHLGSQLKQTHNLRIVAADVEDLFEAPHADESRVGGVPSAADGAGAVLGRAERGGGAAGGGGGAVGAGGGGPAAARLSTDHHFPALDDQLQHIADLTREPIEKRNQLRHERRVAEAAAGAGAGAGAGAAAGAARARRGAQTGTWSSRVTATCRTRTSCEMSSRHAAILGLRSVLQAASRHDVTSLALPLLLRHELTEEMTAAWCVRRAELVLKCVKGFMLEAAGGGGALLRTLTLAAPAALTPPVFAALRALLPAVFRLSTPLKIKRAA</sequence>
<comment type="caution">
    <text evidence="1">The sequence shown here is derived from an EMBL/GenBank/DDBJ whole genome shotgun (WGS) entry which is preliminary data.</text>
</comment>
<dbReference type="Proteomes" id="UP001064048">
    <property type="component" value="Chromosome 25"/>
</dbReference>
<gene>
    <name evidence="1" type="ORF">MSG28_014360</name>
</gene>
<reference evidence="1 2" key="1">
    <citation type="journal article" date="2022" name="Genome Biol. Evol.">
        <title>The Spruce Budworm Genome: Reconstructing the Evolutionary History of Antifreeze Proteins.</title>
        <authorList>
            <person name="Beliveau C."/>
            <person name="Gagne P."/>
            <person name="Picq S."/>
            <person name="Vernygora O."/>
            <person name="Keeling C.I."/>
            <person name="Pinkney K."/>
            <person name="Doucet D."/>
            <person name="Wen F."/>
            <person name="Johnston J.S."/>
            <person name="Maaroufi H."/>
            <person name="Boyle B."/>
            <person name="Laroche J."/>
            <person name="Dewar K."/>
            <person name="Juretic N."/>
            <person name="Blackburn G."/>
            <person name="Nisole A."/>
            <person name="Brunet B."/>
            <person name="Brandao M."/>
            <person name="Lumley L."/>
            <person name="Duan J."/>
            <person name="Quan G."/>
            <person name="Lucarotti C.J."/>
            <person name="Roe A.D."/>
            <person name="Sperling F.A.H."/>
            <person name="Levesque R.C."/>
            <person name="Cusson M."/>
        </authorList>
    </citation>
    <scope>NUCLEOTIDE SEQUENCE [LARGE SCALE GENOMIC DNA]</scope>
    <source>
        <strain evidence="1">Glfc:IPQL:Cfum</strain>
    </source>
</reference>
<keyword evidence="2" id="KW-1185">Reference proteome</keyword>